<organism evidence="2 3">
    <name type="scientific">Rhizobium soli</name>
    <dbReference type="NCBI Taxonomy" id="424798"/>
    <lineage>
        <taxon>Bacteria</taxon>
        <taxon>Pseudomonadati</taxon>
        <taxon>Pseudomonadota</taxon>
        <taxon>Alphaproteobacteria</taxon>
        <taxon>Hyphomicrobiales</taxon>
        <taxon>Rhizobiaceae</taxon>
        <taxon>Rhizobium/Agrobacterium group</taxon>
        <taxon>Rhizobium</taxon>
    </lineage>
</organism>
<feature type="transmembrane region" description="Helical" evidence="1">
    <location>
        <begin position="44"/>
        <end position="65"/>
    </location>
</feature>
<protein>
    <submittedName>
        <fullName evidence="2">Uncharacterized protein</fullName>
    </submittedName>
</protein>
<evidence type="ECO:0000313" key="2">
    <source>
        <dbReference type="EMBL" id="MBB6508333.1"/>
    </source>
</evidence>
<evidence type="ECO:0000313" key="3">
    <source>
        <dbReference type="Proteomes" id="UP000585437"/>
    </source>
</evidence>
<gene>
    <name evidence="2" type="ORF">F4695_001682</name>
</gene>
<evidence type="ECO:0000256" key="1">
    <source>
        <dbReference type="SAM" id="Phobius"/>
    </source>
</evidence>
<dbReference type="EMBL" id="JACHBU010000003">
    <property type="protein sequence ID" value="MBB6508333.1"/>
    <property type="molecule type" value="Genomic_DNA"/>
</dbReference>
<reference evidence="2 3" key="1">
    <citation type="submission" date="2020-08" db="EMBL/GenBank/DDBJ databases">
        <title>The Agave Microbiome: Exploring the role of microbial communities in plant adaptations to desert environments.</title>
        <authorList>
            <person name="Partida-Martinez L.P."/>
        </authorList>
    </citation>
    <scope>NUCLEOTIDE SEQUENCE [LARGE SCALE GENOMIC DNA]</scope>
    <source>
        <strain evidence="2 3">AS3.12</strain>
    </source>
</reference>
<keyword evidence="1" id="KW-1133">Transmembrane helix</keyword>
<dbReference type="AlphaFoldDB" id="A0A7X0JIS3"/>
<comment type="caution">
    <text evidence="2">The sequence shown here is derived from an EMBL/GenBank/DDBJ whole genome shotgun (WGS) entry which is preliminary data.</text>
</comment>
<dbReference type="Proteomes" id="UP000585437">
    <property type="component" value="Unassembled WGS sequence"/>
</dbReference>
<keyword evidence="1" id="KW-0472">Membrane</keyword>
<keyword evidence="3" id="KW-1185">Reference proteome</keyword>
<accession>A0A7X0JIS3</accession>
<sequence>MLKFGLRLSPNRSGRGGIGAIVVPSKLSRIRRGNVSMGRAFPAWGLWVVFWLVLALGCTMAVAVARSPA</sequence>
<name>A0A7X0JIS3_9HYPH</name>
<keyword evidence="1" id="KW-0812">Transmembrane</keyword>
<proteinExistence type="predicted"/>
<dbReference type="RefSeq" id="WP_113167697.1">
    <property type="nucleotide sequence ID" value="NZ_JACHBU010000003.1"/>
</dbReference>